<keyword evidence="3" id="KW-1185">Reference proteome</keyword>
<dbReference type="AlphaFoldDB" id="A0A556QRR0"/>
<reference evidence="2 3" key="1">
    <citation type="submission" date="2019-07" db="EMBL/GenBank/DDBJ databases">
        <title>Description of 53C-WASEF.</title>
        <authorList>
            <person name="Pitt A."/>
            <person name="Hahn M.W."/>
        </authorList>
    </citation>
    <scope>NUCLEOTIDE SEQUENCE [LARGE SCALE GENOMIC DNA]</scope>
    <source>
        <strain evidence="2 3">53C-WASEF</strain>
    </source>
</reference>
<keyword evidence="1" id="KW-0472">Membrane</keyword>
<keyword evidence="1" id="KW-0812">Transmembrane</keyword>
<dbReference type="EMBL" id="VMBG01000001">
    <property type="protein sequence ID" value="TSJ79326.1"/>
    <property type="molecule type" value="Genomic_DNA"/>
</dbReference>
<organism evidence="2 3">
    <name type="scientific">Rariglobus hedericola</name>
    <dbReference type="NCBI Taxonomy" id="2597822"/>
    <lineage>
        <taxon>Bacteria</taxon>
        <taxon>Pseudomonadati</taxon>
        <taxon>Verrucomicrobiota</taxon>
        <taxon>Opitutia</taxon>
        <taxon>Opitutales</taxon>
        <taxon>Opitutaceae</taxon>
        <taxon>Rariglobus</taxon>
    </lineage>
</organism>
<evidence type="ECO:0000256" key="1">
    <source>
        <dbReference type="SAM" id="Phobius"/>
    </source>
</evidence>
<evidence type="ECO:0000313" key="2">
    <source>
        <dbReference type="EMBL" id="TSJ79326.1"/>
    </source>
</evidence>
<sequence>MIPDHHTPVIGGVNGARRHRESGFALLITITLLAFLVLLLVSLASLTRVETQVASNNQQISQARQNALMALNIAVGQLQKFTGPDQRTTARADMNAAWVVTNTYAATNVNGRWLGAYGNGAPVDTTYALKPSQIPATLTGANADAKGSQAKLLNWLVSGNEGTVFDPSSTATVGADGHIVAAPSSITYTPASAVDLTTASATPATADTQALLVGANSATAPSDYVAAPLVPINAAAGTVPGLTTAAPIGRYAWWVGDEGAKARVNLPMASAAQAPQAFVSAQRTAIELMDRQNQVGGTNATDLIGTTAYDPALTTLPNLVSPKQLSMLTPTAATTLPVALKVRFHDLTASSTTVLADAYAGGLKKDLSAVLATGAASPLNSDYLFTPENTVSTDSFGVPSWGQLRSFAQTMSSSGVLPTSQMVLPTSTRIGIAPVMTYVALGMKFVAPQGVAVNSPIRLAVFPMVVLWNPYTSTIPQHTYEVGIIRRFGDSVAPTPRTLARIAVDGVTKQDINFTKNLLTTGTTTYIRFKVQLPAGGIPPGASLVFTLPTGGDAYTTPSPPTAGQPSNTLTNGFNALGYVLAGSASFTSADLTGTFQASGMGGGSGIAAYLGEVASVGVSGAANFLDNNGSNNYQWHQFICGLSPARLNPEPYWQGGAAGQLASTFFDPLIGGAIYPTPALVCELRMGFGYQVDGSANYPNVRWIAQTNPRAGLHIATPGGHNVLNFQSSSGFQNWPVINLDTGGLRASTGTSLNSSTAIVDTTLFDFRPDTQPLLGIGQLQHANLSLHSNYPAYPIGNSLADFHFVNRRDQVLVPYTMTSSVDNPPNTQMTSYYDVSWLLNRVLWDRYFVSSVPNRGTGTAADASVVASTSVSDLLPNPRHVKYGTAAAVDLHDADKAAANLLLKGGFNINSTSEQAWRAVLGGINQLTYIPESGSTATSTKLQAALPRFAKPTTPANSASAPWQGYRALDEAQIAQLATSIVAEIRNRGPFVSLADFVNRRLVDNAAPTSLVDERIKGVLQAALDTSVSVNAATAPFNDAPLYPIDPVNSSYPDFDVQLMQGGVSRVAPYGSRANFAPQIVTQADILSAIGGGLSARSDTFTIRTYGEAQNPVTTEISGRAWCEAVVQRLPEYMNDAASSSAAGDPAIASPTSLQNADNKKFGRRYKIISFRWLSSNDI</sequence>
<name>A0A556QRR0_9BACT</name>
<gene>
    <name evidence="2" type="ORF">FPL22_08565</name>
</gene>
<dbReference type="Proteomes" id="UP000315648">
    <property type="component" value="Unassembled WGS sequence"/>
</dbReference>
<accession>A0A556QRR0</accession>
<comment type="caution">
    <text evidence="2">The sequence shown here is derived from an EMBL/GenBank/DDBJ whole genome shotgun (WGS) entry which is preliminary data.</text>
</comment>
<feature type="transmembrane region" description="Helical" evidence="1">
    <location>
        <begin position="24"/>
        <end position="46"/>
    </location>
</feature>
<protein>
    <recommendedName>
        <fullName evidence="4">Verru_Chthon cassette protein A</fullName>
    </recommendedName>
</protein>
<dbReference type="RefSeq" id="WP_144229763.1">
    <property type="nucleotide sequence ID" value="NZ_CBCRVV010000007.1"/>
</dbReference>
<evidence type="ECO:0000313" key="3">
    <source>
        <dbReference type="Proteomes" id="UP000315648"/>
    </source>
</evidence>
<keyword evidence="1" id="KW-1133">Transmembrane helix</keyword>
<evidence type="ECO:0008006" key="4">
    <source>
        <dbReference type="Google" id="ProtNLM"/>
    </source>
</evidence>
<proteinExistence type="predicted"/>